<protein>
    <submittedName>
        <fullName evidence="4">C4-type zinc ribbon domain-containing protein</fullName>
    </submittedName>
</protein>
<evidence type="ECO:0000313" key="4">
    <source>
        <dbReference type="EMBL" id="GAA4482776.1"/>
    </source>
</evidence>
<dbReference type="InterPro" id="IPR052376">
    <property type="entry name" value="Oxidative_Scav/Glycosyltrans"/>
</dbReference>
<evidence type="ECO:0000256" key="1">
    <source>
        <dbReference type="SAM" id="Coils"/>
    </source>
</evidence>
<organism evidence="4 5">
    <name type="scientific">Microbacterium panaciterrae</name>
    <dbReference type="NCBI Taxonomy" id="985759"/>
    <lineage>
        <taxon>Bacteria</taxon>
        <taxon>Bacillati</taxon>
        <taxon>Actinomycetota</taxon>
        <taxon>Actinomycetes</taxon>
        <taxon>Micrococcales</taxon>
        <taxon>Microbacteriaceae</taxon>
        <taxon>Microbacterium</taxon>
    </lineage>
</organism>
<dbReference type="InterPro" id="IPR056003">
    <property type="entry name" value="CT398_CC_hairpin"/>
</dbReference>
<dbReference type="InterPro" id="IPR003743">
    <property type="entry name" value="Zf-RING_7"/>
</dbReference>
<dbReference type="Pfam" id="PF24481">
    <property type="entry name" value="CT398_CC"/>
    <property type="match status" value="1"/>
</dbReference>
<sequence length="251" mass="27090">MKANPVHQLVLLDIADIDRRIVQSEYARTHPAQGDRINELSAQRQGQLRELTQLAGARDDVQTELKRLESDVVLAAQRRDRDAGRLAATQNAKDAVALEQEIVSLGRRISDLEDAELELMARLEDAEAAVAAQQALIDETVSEGTRLTVEAKALIAAATSSLEQLGRDRVALVDSVSPSLMAEYQRRVGRTAGAALLRRGTCEGCRMVLPGTDLNLIRLAADDEVVSCPECGCILIRTEESGLGSNAPAAD</sequence>
<feature type="coiled-coil region" evidence="1">
    <location>
        <begin position="51"/>
        <end position="143"/>
    </location>
</feature>
<evidence type="ECO:0000313" key="5">
    <source>
        <dbReference type="Proteomes" id="UP001500731"/>
    </source>
</evidence>
<keyword evidence="5" id="KW-1185">Reference proteome</keyword>
<dbReference type="Pfam" id="PF02591">
    <property type="entry name" value="Zn_ribbon_9"/>
    <property type="match status" value="1"/>
</dbReference>
<dbReference type="EMBL" id="BAABGP010000008">
    <property type="protein sequence ID" value="GAA4482776.1"/>
    <property type="molecule type" value="Genomic_DNA"/>
</dbReference>
<dbReference type="Gene3D" id="1.10.287.1490">
    <property type="match status" value="1"/>
</dbReference>
<evidence type="ECO:0000259" key="2">
    <source>
        <dbReference type="Pfam" id="PF02591"/>
    </source>
</evidence>
<name>A0ABP8P8Y6_9MICO</name>
<evidence type="ECO:0000259" key="3">
    <source>
        <dbReference type="Pfam" id="PF24481"/>
    </source>
</evidence>
<dbReference type="RefSeq" id="WP_345185482.1">
    <property type="nucleotide sequence ID" value="NZ_BAABGP010000008.1"/>
</dbReference>
<gene>
    <name evidence="4" type="ORF">GCM10023171_13300</name>
</gene>
<dbReference type="Proteomes" id="UP001500731">
    <property type="component" value="Unassembled WGS sequence"/>
</dbReference>
<comment type="caution">
    <text evidence="4">The sequence shown here is derived from an EMBL/GenBank/DDBJ whole genome shotgun (WGS) entry which is preliminary data.</text>
</comment>
<proteinExistence type="predicted"/>
<dbReference type="PANTHER" id="PTHR39082">
    <property type="entry name" value="PHOSPHOLIPASE C-BETA-2-RELATED"/>
    <property type="match status" value="1"/>
</dbReference>
<dbReference type="PANTHER" id="PTHR39082:SF1">
    <property type="entry name" value="SCAVENGER RECEPTOR CLASS A MEMBER 3"/>
    <property type="match status" value="1"/>
</dbReference>
<reference evidence="5" key="1">
    <citation type="journal article" date="2019" name="Int. J. Syst. Evol. Microbiol.">
        <title>The Global Catalogue of Microorganisms (GCM) 10K type strain sequencing project: providing services to taxonomists for standard genome sequencing and annotation.</title>
        <authorList>
            <consortium name="The Broad Institute Genomics Platform"/>
            <consortium name="The Broad Institute Genome Sequencing Center for Infectious Disease"/>
            <person name="Wu L."/>
            <person name="Ma J."/>
        </authorList>
    </citation>
    <scope>NUCLEOTIDE SEQUENCE [LARGE SCALE GENOMIC DNA]</scope>
    <source>
        <strain evidence="5">JCM 17839</strain>
    </source>
</reference>
<feature type="domain" description="CT398-like coiled coil hairpin" evidence="3">
    <location>
        <begin position="15"/>
        <end position="188"/>
    </location>
</feature>
<feature type="domain" description="C4-type zinc ribbon" evidence="2">
    <location>
        <begin position="201"/>
        <end position="235"/>
    </location>
</feature>
<keyword evidence="1" id="KW-0175">Coiled coil</keyword>
<accession>A0ABP8P8Y6</accession>